<organism evidence="2 3">
    <name type="scientific">Lodderomyces beijingensis</name>
    <dbReference type="NCBI Taxonomy" id="1775926"/>
    <lineage>
        <taxon>Eukaryota</taxon>
        <taxon>Fungi</taxon>
        <taxon>Dikarya</taxon>
        <taxon>Ascomycota</taxon>
        <taxon>Saccharomycotina</taxon>
        <taxon>Pichiomycetes</taxon>
        <taxon>Debaryomycetaceae</taxon>
        <taxon>Candida/Lodderomyces clade</taxon>
        <taxon>Lodderomyces</taxon>
    </lineage>
</organism>
<protein>
    <recommendedName>
        <fullName evidence="4">Pheromone alpha factor receptor</fullName>
    </recommendedName>
</protein>
<dbReference type="Gene3D" id="1.10.287.920">
    <property type="entry name" value="Pheromone alpha factor receptor"/>
    <property type="match status" value="1"/>
</dbReference>
<keyword evidence="1" id="KW-1133">Transmembrane helix</keyword>
<feature type="transmembrane region" description="Helical" evidence="1">
    <location>
        <begin position="154"/>
        <end position="176"/>
    </location>
</feature>
<dbReference type="CDD" id="cd14939">
    <property type="entry name" value="7tmD_STE2"/>
    <property type="match status" value="1"/>
</dbReference>
<evidence type="ECO:0008006" key="4">
    <source>
        <dbReference type="Google" id="ProtNLM"/>
    </source>
</evidence>
<dbReference type="GeneID" id="92206686"/>
<gene>
    <name evidence="2" type="ORF">LODBEIA_P14900</name>
</gene>
<keyword evidence="1" id="KW-0472">Membrane</keyword>
<dbReference type="InterPro" id="IPR000366">
    <property type="entry name" value="GPCR_STE2"/>
</dbReference>
<feature type="transmembrane region" description="Helical" evidence="1">
    <location>
        <begin position="127"/>
        <end position="147"/>
    </location>
</feature>
<dbReference type="PANTHER" id="PTHR28009">
    <property type="entry name" value="PHEROMONE ALPHA FACTOR RECEPTOR"/>
    <property type="match status" value="1"/>
</dbReference>
<dbReference type="PRINTS" id="PR00250">
    <property type="entry name" value="GPCRSTE2"/>
</dbReference>
<feature type="transmembrane region" description="Helical" evidence="1">
    <location>
        <begin position="241"/>
        <end position="261"/>
    </location>
</feature>
<dbReference type="Proteomes" id="UP001497383">
    <property type="component" value="Chromosome 2"/>
</dbReference>
<accession>A0ABP0ZJF3</accession>
<feature type="transmembrane region" description="Helical" evidence="1">
    <location>
        <begin position="75"/>
        <end position="97"/>
    </location>
</feature>
<evidence type="ECO:0000313" key="2">
    <source>
        <dbReference type="EMBL" id="CAK9437026.1"/>
    </source>
</evidence>
<keyword evidence="3" id="KW-1185">Reference proteome</keyword>
<name>A0ABP0ZJF3_9ASCO</name>
<keyword evidence="1" id="KW-0812">Transmembrane</keyword>
<evidence type="ECO:0000256" key="1">
    <source>
        <dbReference type="SAM" id="Phobius"/>
    </source>
</evidence>
<proteinExistence type="predicted"/>
<feature type="transmembrane region" description="Helical" evidence="1">
    <location>
        <begin position="43"/>
        <end position="66"/>
    </location>
</feature>
<evidence type="ECO:0000313" key="3">
    <source>
        <dbReference type="Proteomes" id="UP001497383"/>
    </source>
</evidence>
<dbReference type="Pfam" id="PF02116">
    <property type="entry name" value="STE2"/>
    <property type="match status" value="1"/>
</dbReference>
<reference evidence="2 3" key="1">
    <citation type="submission" date="2024-03" db="EMBL/GenBank/DDBJ databases">
        <authorList>
            <person name="Brejova B."/>
        </authorList>
    </citation>
    <scope>NUCLEOTIDE SEQUENCE [LARGE SCALE GENOMIC DNA]</scope>
    <source>
        <strain evidence="2 3">CBS 14171</strain>
    </source>
</reference>
<sequence length="398" mass="43797">MPEIDPNSSGSVVITYNVPGYPDPAEVPFHHIDEFHIRQMQGAMVLSVTIGACSMLLIFLIGILYINRQKMKRSFLFLLNIGILLATIFRSACYLNYYTSNLAGISYTFTGIYNDESFASSDAANGFLTIMFVLIQTSLCYQIYVMFKTTTLKYWGYAASALAGLLSLTTLGTQIARSVLAHQNFASATSSSSVSFTASWMDVPTILFAVSVNIMTLLLLFKLGLAIKTRRYLGLKQFDGFHILFIMSTQTLIIPSILLFIHYFSSTTQSAPILVNIAYMSVVIFLPMSSLWAQTANNSRRIESTPSLSFISRESSNSSAQATVTSGHSKISKLNTFNSTTTSPVTLKDEISLIVEKEHQPVSGLDAALPKDLEKFLADGIDEGEDGMVAREVTILKN</sequence>
<dbReference type="RefSeq" id="XP_066828428.1">
    <property type="nucleotide sequence ID" value="XM_066971384.1"/>
</dbReference>
<dbReference type="PANTHER" id="PTHR28009:SF1">
    <property type="entry name" value="PHEROMONE ALPHA FACTOR RECEPTOR"/>
    <property type="match status" value="1"/>
</dbReference>
<dbReference type="InterPro" id="IPR027458">
    <property type="entry name" value="STE2_TM1-TM2_sf"/>
</dbReference>
<dbReference type="EMBL" id="OZ022406">
    <property type="protein sequence ID" value="CAK9437026.1"/>
    <property type="molecule type" value="Genomic_DNA"/>
</dbReference>
<feature type="transmembrane region" description="Helical" evidence="1">
    <location>
        <begin position="196"/>
        <end position="221"/>
    </location>
</feature>
<feature type="transmembrane region" description="Helical" evidence="1">
    <location>
        <begin position="273"/>
        <end position="293"/>
    </location>
</feature>